<dbReference type="InterPro" id="IPR034751">
    <property type="entry name" value="Yippee"/>
</dbReference>
<organism evidence="6 7">
    <name type="scientific">Vitis vinifera</name>
    <name type="common">Grape</name>
    <dbReference type="NCBI Taxonomy" id="29760"/>
    <lineage>
        <taxon>Eukaryota</taxon>
        <taxon>Viridiplantae</taxon>
        <taxon>Streptophyta</taxon>
        <taxon>Embryophyta</taxon>
        <taxon>Tracheophyta</taxon>
        <taxon>Spermatophyta</taxon>
        <taxon>Magnoliopsida</taxon>
        <taxon>eudicotyledons</taxon>
        <taxon>Gunneridae</taxon>
        <taxon>Pentapetalae</taxon>
        <taxon>rosids</taxon>
        <taxon>Vitales</taxon>
        <taxon>Vitaceae</taxon>
        <taxon>Viteae</taxon>
        <taxon>Vitis</taxon>
    </lineage>
</organism>
<keyword evidence="3" id="KW-0862">Zinc</keyword>
<evidence type="ECO:0000256" key="4">
    <source>
        <dbReference type="RuleBase" id="RU110713"/>
    </source>
</evidence>
<name>A0ABY9DL00_VITVI</name>
<evidence type="ECO:0000256" key="2">
    <source>
        <dbReference type="ARBA" id="ARBA00022723"/>
    </source>
</evidence>
<reference evidence="6 7" key="1">
    <citation type="journal article" date="2023" name="Hortic Res">
        <title>The complete reference genome for grapevine (Vitis vinifera L.) genetics and breeding.</title>
        <authorList>
            <person name="Shi X."/>
            <person name="Cao S."/>
            <person name="Wang X."/>
            <person name="Huang S."/>
            <person name="Wang Y."/>
            <person name="Liu Z."/>
            <person name="Liu W."/>
            <person name="Leng X."/>
            <person name="Peng Y."/>
            <person name="Wang N."/>
            <person name="Wang Y."/>
            <person name="Ma Z."/>
            <person name="Xu X."/>
            <person name="Zhang F."/>
            <person name="Xue H."/>
            <person name="Zhong H."/>
            <person name="Wang Y."/>
            <person name="Zhang K."/>
            <person name="Velt A."/>
            <person name="Avia K."/>
            <person name="Holtgrawe D."/>
            <person name="Grimplet J."/>
            <person name="Matus J.T."/>
            <person name="Ware D."/>
            <person name="Wu X."/>
            <person name="Wang H."/>
            <person name="Liu C."/>
            <person name="Fang Y."/>
            <person name="Rustenholz C."/>
            <person name="Cheng Z."/>
            <person name="Xiao H."/>
            <person name="Zhou Y."/>
        </authorList>
    </citation>
    <scope>NUCLEOTIDE SEQUENCE [LARGE SCALE GENOMIC DNA]</scope>
    <source>
        <strain evidence="7">cv. Pinot noir / PN40024</strain>
        <tissue evidence="6">Leaf</tissue>
    </source>
</reference>
<dbReference type="InterPro" id="IPR004910">
    <property type="entry name" value="Yippee/Mis18/Cereblon"/>
</dbReference>
<proteinExistence type="inferred from homology"/>
<comment type="similarity">
    <text evidence="1 4">Belongs to the yippee family.</text>
</comment>
<evidence type="ECO:0000256" key="1">
    <source>
        <dbReference type="ARBA" id="ARBA00005613"/>
    </source>
</evidence>
<sequence>MFRLIDHRMDSHSQYILQHLWGGDGLEVCAKGENPQNPSLISMGEFPGHRPTFSCRNCRNPVAFWQDLISKDFWGKSGRAFLFHHAMNIVVGEKEEKQLITGLFTIANISCSNCGEVMGWKYVQAYEPRERYKEGKFIIERAKIVKEY</sequence>
<protein>
    <recommendedName>
        <fullName evidence="4">Protein yippee-like</fullName>
    </recommendedName>
</protein>
<evidence type="ECO:0000313" key="6">
    <source>
        <dbReference type="EMBL" id="WKA07738.1"/>
    </source>
</evidence>
<dbReference type="Pfam" id="PF03226">
    <property type="entry name" value="Yippee-Mis18"/>
    <property type="match status" value="1"/>
</dbReference>
<dbReference type="PROSITE" id="PS51792">
    <property type="entry name" value="YIPPEE"/>
    <property type="match status" value="1"/>
</dbReference>
<keyword evidence="7" id="KW-1185">Reference proteome</keyword>
<feature type="domain" description="Yippee" evidence="5">
    <location>
        <begin position="51"/>
        <end position="148"/>
    </location>
</feature>
<evidence type="ECO:0000259" key="5">
    <source>
        <dbReference type="PROSITE" id="PS51792"/>
    </source>
</evidence>
<evidence type="ECO:0000313" key="7">
    <source>
        <dbReference type="Proteomes" id="UP001227230"/>
    </source>
</evidence>
<dbReference type="InterPro" id="IPR039058">
    <property type="entry name" value="Yippee_fam"/>
</dbReference>
<gene>
    <name evidence="6" type="ORF">VitviT2T_025522</name>
</gene>
<dbReference type="Proteomes" id="UP001227230">
    <property type="component" value="Chromosome 16"/>
</dbReference>
<dbReference type="EMBL" id="CP126663">
    <property type="protein sequence ID" value="WKA07738.1"/>
    <property type="molecule type" value="Genomic_DNA"/>
</dbReference>
<evidence type="ECO:0000256" key="3">
    <source>
        <dbReference type="ARBA" id="ARBA00022833"/>
    </source>
</evidence>
<dbReference type="PANTHER" id="PTHR13848">
    <property type="entry name" value="PROTEIN YIPPEE-LIKE CG15309-RELATED"/>
    <property type="match status" value="1"/>
</dbReference>
<keyword evidence="2" id="KW-0479">Metal-binding</keyword>
<accession>A0ABY9DL00</accession>